<dbReference type="InterPro" id="IPR002368">
    <property type="entry name" value="OmpA"/>
</dbReference>
<keyword evidence="6" id="KW-0406">Ion transport</keyword>
<dbReference type="GO" id="GO:0015288">
    <property type="term" value="F:porin activity"/>
    <property type="evidence" value="ECO:0007669"/>
    <property type="project" value="UniProtKB-KW"/>
</dbReference>
<evidence type="ECO:0000313" key="16">
    <source>
        <dbReference type="Proteomes" id="UP000401081"/>
    </source>
</evidence>
<dbReference type="Gene3D" id="3.30.1330.60">
    <property type="entry name" value="OmpA-like domain"/>
    <property type="match status" value="1"/>
</dbReference>
<organism evidence="15 16">
    <name type="scientific">Kluyvera cryocrescens</name>
    <name type="common">Kluyvera citrophila</name>
    <dbReference type="NCBI Taxonomy" id="580"/>
    <lineage>
        <taxon>Bacteria</taxon>
        <taxon>Pseudomonadati</taxon>
        <taxon>Pseudomonadota</taxon>
        <taxon>Gammaproteobacteria</taxon>
        <taxon>Enterobacterales</taxon>
        <taxon>Enterobacteriaceae</taxon>
        <taxon>Kluyvera</taxon>
    </lineage>
</organism>
<dbReference type="InterPro" id="IPR006664">
    <property type="entry name" value="OMP_bac"/>
</dbReference>
<evidence type="ECO:0000259" key="14">
    <source>
        <dbReference type="PROSITE" id="PS51123"/>
    </source>
</evidence>
<name>A0A485BQ65_KLUCR</name>
<keyword evidence="5" id="KW-0812">Transmembrane</keyword>
<dbReference type="CDD" id="cd07185">
    <property type="entry name" value="OmpA_C-like"/>
    <property type="match status" value="1"/>
</dbReference>
<keyword evidence="9" id="KW-1015">Disulfide bond</keyword>
<dbReference type="AlphaFoldDB" id="A0A485BQ65"/>
<dbReference type="SUPFAM" id="SSF56925">
    <property type="entry name" value="OMPA-like"/>
    <property type="match status" value="1"/>
</dbReference>
<dbReference type="SUPFAM" id="SSF103088">
    <property type="entry name" value="OmpA-like"/>
    <property type="match status" value="1"/>
</dbReference>
<evidence type="ECO:0000256" key="5">
    <source>
        <dbReference type="ARBA" id="ARBA00022692"/>
    </source>
</evidence>
<evidence type="ECO:0000256" key="12">
    <source>
        <dbReference type="PROSITE-ProRule" id="PRU00473"/>
    </source>
</evidence>
<dbReference type="Pfam" id="PF00691">
    <property type="entry name" value="OmpA"/>
    <property type="match status" value="1"/>
</dbReference>
<evidence type="ECO:0000256" key="1">
    <source>
        <dbReference type="ARBA" id="ARBA00004571"/>
    </source>
</evidence>
<dbReference type="Gene3D" id="2.40.160.20">
    <property type="match status" value="1"/>
</dbReference>
<protein>
    <recommendedName>
        <fullName evidence="11">Outer membrane protein A</fullName>
    </recommendedName>
</protein>
<keyword evidence="10" id="KW-0998">Cell outer membrane</keyword>
<dbReference type="InterPro" id="IPR011250">
    <property type="entry name" value="OMP/PagP_B-barrel"/>
</dbReference>
<keyword evidence="4" id="KW-1134">Transmembrane beta strand</keyword>
<comment type="similarity">
    <text evidence="2">Belongs to the outer membrane OOP (TC 1.B.6) superfamily. OmpA family.</text>
</comment>
<evidence type="ECO:0000256" key="4">
    <source>
        <dbReference type="ARBA" id="ARBA00022452"/>
    </source>
</evidence>
<evidence type="ECO:0000313" key="15">
    <source>
        <dbReference type="EMBL" id="VFS75081.1"/>
    </source>
</evidence>
<dbReference type="GO" id="GO:0046930">
    <property type="term" value="C:pore complex"/>
    <property type="evidence" value="ECO:0007669"/>
    <property type="project" value="UniProtKB-KW"/>
</dbReference>
<dbReference type="InterPro" id="IPR000498">
    <property type="entry name" value="OmpA-like_TM_dom"/>
</dbReference>
<dbReference type="GO" id="GO:0009279">
    <property type="term" value="C:cell outer membrane"/>
    <property type="evidence" value="ECO:0007669"/>
    <property type="project" value="UniProtKB-SubCell"/>
</dbReference>
<evidence type="ECO:0000256" key="6">
    <source>
        <dbReference type="ARBA" id="ARBA00023065"/>
    </source>
</evidence>
<feature type="domain" description="OmpA-like" evidence="14">
    <location>
        <begin position="221"/>
        <end position="348"/>
    </location>
</feature>
<proteinExistence type="inferred from homology"/>
<keyword evidence="8 12" id="KW-0472">Membrane</keyword>
<evidence type="ECO:0000256" key="3">
    <source>
        <dbReference type="ARBA" id="ARBA00022448"/>
    </source>
</evidence>
<dbReference type="EMBL" id="CAADJD010000022">
    <property type="protein sequence ID" value="VFS75081.1"/>
    <property type="molecule type" value="Genomic_DNA"/>
</dbReference>
<evidence type="ECO:0000256" key="11">
    <source>
        <dbReference type="ARBA" id="ARBA00029539"/>
    </source>
</evidence>
<keyword evidence="7" id="KW-0626">Porin</keyword>
<dbReference type="InterPro" id="IPR036737">
    <property type="entry name" value="OmpA-like_sf"/>
</dbReference>
<dbReference type="NCBIfam" id="NF008071">
    <property type="entry name" value="PRK10808.1"/>
    <property type="match status" value="1"/>
</dbReference>
<dbReference type="PROSITE" id="PS51123">
    <property type="entry name" value="OMPA_2"/>
    <property type="match status" value="1"/>
</dbReference>
<evidence type="ECO:0000256" key="7">
    <source>
        <dbReference type="ARBA" id="ARBA00023114"/>
    </source>
</evidence>
<sequence>MKKALITLIIANALTATTAFAAADAGTWYAGGKFGWSHYFDTSASQQTGADGHQYGDVGFDSDNVGGGVFTGYQITPWLAVEGGYDYLGNMQFSGKNGASGSQMKSQGLQLSLKASYGLTDNWDLYGRAGAMGYRAESDIKGHNRFDTGVRPVVAVGTEYAFNKNWAGRLEYQWVSNVGNENQIGVSSDVSSVTAGISYRFGQHDDAPVIAEPAVVSAPAAEPQRFNLKSDVMFAYDSATLTPEGKASIAQLYQSTGMQPANNKATVVIGYSDRIGAPNYNQQLSAKRAQAVADELVVLGMPAANITAEGRGASGSVTGATCDGQTGQQLINCLAPDRHVVIEITDKA</sequence>
<dbReference type="PANTHER" id="PTHR30329:SF21">
    <property type="entry name" value="LIPOPROTEIN YIAD-RELATED"/>
    <property type="match status" value="1"/>
</dbReference>
<dbReference type="PANTHER" id="PTHR30329">
    <property type="entry name" value="STATOR ELEMENT OF FLAGELLAR MOTOR COMPLEX"/>
    <property type="match status" value="1"/>
</dbReference>
<reference evidence="15 16" key="1">
    <citation type="submission" date="2019-03" db="EMBL/GenBank/DDBJ databases">
        <authorList>
            <consortium name="Pathogen Informatics"/>
        </authorList>
    </citation>
    <scope>NUCLEOTIDE SEQUENCE [LARGE SCALE GENOMIC DNA]</scope>
    <source>
        <strain evidence="15 16">NCTC12993</strain>
    </source>
</reference>
<evidence type="ECO:0000256" key="8">
    <source>
        <dbReference type="ARBA" id="ARBA00023136"/>
    </source>
</evidence>
<gene>
    <name evidence="15" type="primary">ompA_1</name>
    <name evidence="15" type="ORF">NCTC12993_05241</name>
</gene>
<keyword evidence="3" id="KW-0813">Transport</keyword>
<dbReference type="Pfam" id="PF01389">
    <property type="entry name" value="OmpA_membrane"/>
    <property type="match status" value="1"/>
</dbReference>
<accession>A0A485BQ65</accession>
<dbReference type="InterPro" id="IPR050330">
    <property type="entry name" value="Bact_OuterMem_StrucFunc"/>
</dbReference>
<dbReference type="InterPro" id="IPR006665">
    <property type="entry name" value="OmpA-like"/>
</dbReference>
<keyword evidence="13" id="KW-0732">Signal</keyword>
<evidence type="ECO:0000256" key="2">
    <source>
        <dbReference type="ARBA" id="ARBA00005710"/>
    </source>
</evidence>
<dbReference type="PRINTS" id="PR01022">
    <property type="entry name" value="OUTRMMBRANEA"/>
</dbReference>
<evidence type="ECO:0000256" key="10">
    <source>
        <dbReference type="ARBA" id="ARBA00023237"/>
    </source>
</evidence>
<dbReference type="Proteomes" id="UP000401081">
    <property type="component" value="Unassembled WGS sequence"/>
</dbReference>
<feature type="signal peptide" evidence="13">
    <location>
        <begin position="1"/>
        <end position="21"/>
    </location>
</feature>
<evidence type="ECO:0000256" key="13">
    <source>
        <dbReference type="SAM" id="SignalP"/>
    </source>
</evidence>
<keyword evidence="16" id="KW-1185">Reference proteome</keyword>
<dbReference type="GO" id="GO:0006811">
    <property type="term" value="P:monoatomic ion transport"/>
    <property type="evidence" value="ECO:0007669"/>
    <property type="project" value="UniProtKB-KW"/>
</dbReference>
<comment type="subcellular location">
    <subcellularLocation>
        <location evidence="1">Cell outer membrane</location>
        <topology evidence="1">Multi-pass membrane protein</topology>
    </subcellularLocation>
</comment>
<dbReference type="PRINTS" id="PR01021">
    <property type="entry name" value="OMPADOMAIN"/>
</dbReference>
<evidence type="ECO:0000256" key="9">
    <source>
        <dbReference type="ARBA" id="ARBA00023157"/>
    </source>
</evidence>
<feature type="chain" id="PRO_5019725108" description="Outer membrane protein A" evidence="13">
    <location>
        <begin position="22"/>
        <end position="348"/>
    </location>
</feature>